<dbReference type="InterPro" id="IPR037257">
    <property type="entry name" value="T2SS_E_N_sf"/>
</dbReference>
<reference evidence="10" key="1">
    <citation type="submission" date="2020-01" db="EMBL/GenBank/DDBJ databases">
        <authorList>
            <person name="Meier V. D."/>
            <person name="Meier V D."/>
        </authorList>
    </citation>
    <scope>NUCLEOTIDE SEQUENCE</scope>
    <source>
        <strain evidence="10">HLG_WM_MAG_09</strain>
    </source>
</reference>
<dbReference type="GO" id="GO:0015627">
    <property type="term" value="C:type II protein secretion system complex"/>
    <property type="evidence" value="ECO:0007669"/>
    <property type="project" value="UniProtKB-UniRule"/>
</dbReference>
<dbReference type="SUPFAM" id="SSF52540">
    <property type="entry name" value="P-loop containing nucleoside triphosphate hydrolases"/>
    <property type="match status" value="1"/>
</dbReference>
<evidence type="ECO:0000256" key="3">
    <source>
        <dbReference type="ARBA" id="ARBA00022741"/>
    </source>
</evidence>
<dbReference type="SUPFAM" id="SSF160246">
    <property type="entry name" value="EspE N-terminal domain-like"/>
    <property type="match status" value="1"/>
</dbReference>
<evidence type="ECO:0000256" key="7">
    <source>
        <dbReference type="ARBA" id="ARBA00034006"/>
    </source>
</evidence>
<comment type="subcellular location">
    <subcellularLocation>
        <location evidence="8">Cell inner membrane</location>
    </subcellularLocation>
</comment>
<keyword evidence="5 8" id="KW-0653">Protein transport</keyword>
<evidence type="ECO:0000256" key="1">
    <source>
        <dbReference type="ARBA" id="ARBA00006611"/>
    </source>
</evidence>
<dbReference type="InterPro" id="IPR013369">
    <property type="entry name" value="T2SS_GspE"/>
</dbReference>
<keyword evidence="3 8" id="KW-0547">Nucleotide-binding</keyword>
<sequence>MEPPILRFGERLVKLGKIKPSDLERALRAQSEINQPIGSVLVRLGVLTEQEVAVVLSRHIHSPLAMTKDLPEVAVEGLGISVNYMRSAEILPMREEDGVLHVVMSDPVNEFALGAMRMATGHSIKAYLGMPSEIRANIERLYAETESADEDDFEITGADDGTDDIEQLKDMASEAPVIKIVNQIMTQAMSMRASDIHVEPFENHLKVRYRIDGVIHEVESPPAHMIAAVLSRIKLMARLNIAERRLPQDGRIQLKAQGKEIDMRVSTVPTMHGESVVMRLLDKNSVNLDLSSLGFSPENFERLQSELKAPNGVVLVTGRTGSGKTTTLYSALTQMNTPENKVLTVEDPVEYELEGINQIQANPKIGLTFSDALRSIVRQDPDIIMIGEMRDVETARIAVQSALTGHLVLSTLHTNDAASAVTRLMDMGIEDYLITSTVNAVLAQRLVRRLCPQCREAKPVMPEMDKEIGLRQYQPEGELRLWHAKGCSACGHTGYKGRSAIHEVLVMNDDIRRRVLKHEDAGVIQEEARKHGMRTIYEDGLLKALQGVTTLEEVLRVAEETPNDIV</sequence>
<comment type="function">
    <text evidence="8">ATPase component of the type II secretion system required for the energy-dependent secretion of extracellular factors such as proteases and toxins from the periplasm. Acts as a molecular motor to provide the energy that is required for assembly of the pseudopilus and the extrusion of substrates generated in the cytoplasm.</text>
</comment>
<evidence type="ECO:0000259" key="9">
    <source>
        <dbReference type="PROSITE" id="PS00662"/>
    </source>
</evidence>
<organism evidence="10">
    <name type="scientific">uncultured Thiotrichaceae bacterium</name>
    <dbReference type="NCBI Taxonomy" id="298394"/>
    <lineage>
        <taxon>Bacteria</taxon>
        <taxon>Pseudomonadati</taxon>
        <taxon>Pseudomonadota</taxon>
        <taxon>Gammaproteobacteria</taxon>
        <taxon>Thiotrichales</taxon>
        <taxon>Thiotrichaceae</taxon>
        <taxon>environmental samples</taxon>
    </lineage>
</organism>
<dbReference type="GO" id="GO:0008564">
    <property type="term" value="F:protein-exporting ATPase activity"/>
    <property type="evidence" value="ECO:0007669"/>
    <property type="project" value="UniProtKB-EC"/>
</dbReference>
<dbReference type="CDD" id="cd01129">
    <property type="entry name" value="PulE-GspE-like"/>
    <property type="match status" value="1"/>
</dbReference>
<dbReference type="InterPro" id="IPR001482">
    <property type="entry name" value="T2SS/T4SS_dom"/>
</dbReference>
<feature type="domain" description="Bacterial type II secretion system protein E" evidence="9">
    <location>
        <begin position="377"/>
        <end position="391"/>
    </location>
</feature>
<evidence type="ECO:0000256" key="5">
    <source>
        <dbReference type="ARBA" id="ARBA00022927"/>
    </source>
</evidence>
<dbReference type="Gene3D" id="3.30.450.90">
    <property type="match status" value="1"/>
</dbReference>
<dbReference type="InterPro" id="IPR007831">
    <property type="entry name" value="T2SS_GspE_N"/>
</dbReference>
<gene>
    <name evidence="10" type="ORF">HELGO_WM20844</name>
</gene>
<keyword evidence="4 8" id="KW-0067">ATP-binding</keyword>
<dbReference type="AlphaFoldDB" id="A0A6S6UJT0"/>
<proteinExistence type="inferred from homology"/>
<protein>
    <recommendedName>
        <fullName evidence="8">Type II secretion system protein E</fullName>
        <shortName evidence="8">T2SS protein E</shortName>
    </recommendedName>
    <alternativeName>
        <fullName evidence="8">Type II traffic warden ATPase</fullName>
    </alternativeName>
</protein>
<dbReference type="PANTHER" id="PTHR30258">
    <property type="entry name" value="TYPE II SECRETION SYSTEM PROTEIN GSPE-RELATED"/>
    <property type="match status" value="1"/>
</dbReference>
<dbReference type="Gene3D" id="1.10.40.70">
    <property type="match status" value="1"/>
</dbReference>
<dbReference type="GO" id="GO:0015628">
    <property type="term" value="P:protein secretion by the type II secretion system"/>
    <property type="evidence" value="ECO:0007669"/>
    <property type="project" value="UniProtKB-UniRule"/>
</dbReference>
<evidence type="ECO:0000256" key="6">
    <source>
        <dbReference type="ARBA" id="ARBA00022967"/>
    </source>
</evidence>
<evidence type="ECO:0000256" key="8">
    <source>
        <dbReference type="RuleBase" id="RU366070"/>
    </source>
</evidence>
<dbReference type="GO" id="GO:0005886">
    <property type="term" value="C:plasma membrane"/>
    <property type="evidence" value="ECO:0007669"/>
    <property type="project" value="UniProtKB-SubCell"/>
</dbReference>
<dbReference type="FunFam" id="3.30.450.90:FF:000001">
    <property type="entry name" value="Type II secretion system ATPase GspE"/>
    <property type="match status" value="1"/>
</dbReference>
<evidence type="ECO:0000256" key="2">
    <source>
        <dbReference type="ARBA" id="ARBA00022448"/>
    </source>
</evidence>
<dbReference type="Pfam" id="PF00437">
    <property type="entry name" value="T2SSE"/>
    <property type="match status" value="1"/>
</dbReference>
<dbReference type="GO" id="GO:0005524">
    <property type="term" value="F:ATP binding"/>
    <property type="evidence" value="ECO:0007669"/>
    <property type="project" value="UniProtKB-UniRule"/>
</dbReference>
<dbReference type="Gene3D" id="3.30.300.160">
    <property type="entry name" value="Type II secretion system, protein E, N-terminal domain"/>
    <property type="match status" value="1"/>
</dbReference>
<dbReference type="Pfam" id="PF05157">
    <property type="entry name" value="MshEN"/>
    <property type="match status" value="1"/>
</dbReference>
<dbReference type="EMBL" id="CACVAT010000479">
    <property type="protein sequence ID" value="CAA6828850.1"/>
    <property type="molecule type" value="Genomic_DNA"/>
</dbReference>
<dbReference type="Gene3D" id="3.40.50.300">
    <property type="entry name" value="P-loop containing nucleotide triphosphate hydrolases"/>
    <property type="match status" value="1"/>
</dbReference>
<comment type="catalytic activity">
    <reaction evidence="7">
        <text>ATP + H2O + cellular proteinSide 1 = ADP + phosphate + cellular proteinSide 2.</text>
        <dbReference type="EC" id="7.4.2.8"/>
    </reaction>
</comment>
<dbReference type="GO" id="GO:0016887">
    <property type="term" value="F:ATP hydrolysis activity"/>
    <property type="evidence" value="ECO:0007669"/>
    <property type="project" value="TreeGrafter"/>
</dbReference>
<evidence type="ECO:0000256" key="4">
    <source>
        <dbReference type="ARBA" id="ARBA00022840"/>
    </source>
</evidence>
<dbReference type="NCBIfam" id="TIGR02533">
    <property type="entry name" value="type_II_gspE"/>
    <property type="match status" value="1"/>
</dbReference>
<dbReference type="PANTHER" id="PTHR30258:SF2">
    <property type="entry name" value="COMG OPERON PROTEIN 1"/>
    <property type="match status" value="1"/>
</dbReference>
<comment type="similarity">
    <text evidence="1 8">Belongs to the GSP E family.</text>
</comment>
<accession>A0A6S6UJT0</accession>
<name>A0A6S6UJT0_9GAMM</name>
<evidence type="ECO:0000313" key="10">
    <source>
        <dbReference type="EMBL" id="CAA6828850.1"/>
    </source>
</evidence>
<dbReference type="InterPro" id="IPR027417">
    <property type="entry name" value="P-loop_NTPase"/>
</dbReference>
<keyword evidence="2 8" id="KW-0813">Transport</keyword>
<dbReference type="FunFam" id="3.40.50.300:FF:000398">
    <property type="entry name" value="Type IV pilus assembly ATPase PilB"/>
    <property type="match status" value="1"/>
</dbReference>
<keyword evidence="6" id="KW-1278">Translocase</keyword>
<dbReference type="PROSITE" id="PS00662">
    <property type="entry name" value="T2SP_E"/>
    <property type="match status" value="1"/>
</dbReference>